<evidence type="ECO:0000313" key="2">
    <source>
        <dbReference type="Proteomes" id="UP000027135"/>
    </source>
</evidence>
<accession>A0A067QV51</accession>
<evidence type="ECO:0000313" key="1">
    <source>
        <dbReference type="EMBL" id="KDR12932.1"/>
    </source>
</evidence>
<reference evidence="1 2" key="1">
    <citation type="journal article" date="2014" name="Nat. Commun.">
        <title>Molecular traces of alternative social organization in a termite genome.</title>
        <authorList>
            <person name="Terrapon N."/>
            <person name="Li C."/>
            <person name="Robertson H.M."/>
            <person name="Ji L."/>
            <person name="Meng X."/>
            <person name="Booth W."/>
            <person name="Chen Z."/>
            <person name="Childers C.P."/>
            <person name="Glastad K.M."/>
            <person name="Gokhale K."/>
            <person name="Gowin J."/>
            <person name="Gronenberg W."/>
            <person name="Hermansen R.A."/>
            <person name="Hu H."/>
            <person name="Hunt B.G."/>
            <person name="Huylmans A.K."/>
            <person name="Khalil S.M."/>
            <person name="Mitchell R.D."/>
            <person name="Munoz-Torres M.C."/>
            <person name="Mustard J.A."/>
            <person name="Pan H."/>
            <person name="Reese J.T."/>
            <person name="Scharf M.E."/>
            <person name="Sun F."/>
            <person name="Vogel H."/>
            <person name="Xiao J."/>
            <person name="Yang W."/>
            <person name="Yang Z."/>
            <person name="Yang Z."/>
            <person name="Zhou J."/>
            <person name="Zhu J."/>
            <person name="Brent C.S."/>
            <person name="Elsik C.G."/>
            <person name="Goodisman M.A."/>
            <person name="Liberles D.A."/>
            <person name="Roe R.M."/>
            <person name="Vargo E.L."/>
            <person name="Vilcinskas A."/>
            <person name="Wang J."/>
            <person name="Bornberg-Bauer E."/>
            <person name="Korb J."/>
            <person name="Zhang G."/>
            <person name="Liebig J."/>
        </authorList>
    </citation>
    <scope>NUCLEOTIDE SEQUENCE [LARGE SCALE GENOMIC DNA]</scope>
    <source>
        <tissue evidence="1">Whole organism</tissue>
    </source>
</reference>
<gene>
    <name evidence="1" type="ORF">L798_12888</name>
</gene>
<proteinExistence type="predicted"/>
<dbReference type="AlphaFoldDB" id="A0A067QV51"/>
<sequence>MQRSNTQQRIEALIRERRRIKTSIDQLKEKLSKRRVNVTFPQKETYDFESRDSQTVSNRTESPSLLMKKLEISEWINKVFYSNDEINLLDNGSSQYIAVGETGLVTFQIQFVVEGMENKGMIVHSLKVTYYDPFHEAELKTFTNRCIRQSSLQTFVRGVASYAELFANREEITDWLIEENGPHFSVNKIHEDGAYDIKAKGRTISYFNCEWKIIWNEGSLAMMPSFTIRANNKNNFYKENEYLFNKIVSSSITPEETKELWKELARAVILENELAVVKVPSCK</sequence>
<dbReference type="InParanoid" id="A0A067QV51"/>
<dbReference type="Proteomes" id="UP000027135">
    <property type="component" value="Unassembled WGS sequence"/>
</dbReference>
<name>A0A067QV51_ZOONE</name>
<protein>
    <submittedName>
        <fullName evidence="1">Uncharacterized protein</fullName>
    </submittedName>
</protein>
<organism evidence="1 2">
    <name type="scientific">Zootermopsis nevadensis</name>
    <name type="common">Dampwood termite</name>
    <dbReference type="NCBI Taxonomy" id="136037"/>
    <lineage>
        <taxon>Eukaryota</taxon>
        <taxon>Metazoa</taxon>
        <taxon>Ecdysozoa</taxon>
        <taxon>Arthropoda</taxon>
        <taxon>Hexapoda</taxon>
        <taxon>Insecta</taxon>
        <taxon>Pterygota</taxon>
        <taxon>Neoptera</taxon>
        <taxon>Polyneoptera</taxon>
        <taxon>Dictyoptera</taxon>
        <taxon>Blattodea</taxon>
        <taxon>Blattoidea</taxon>
        <taxon>Termitoidae</taxon>
        <taxon>Termopsidae</taxon>
        <taxon>Zootermopsis</taxon>
    </lineage>
</organism>
<dbReference type="OrthoDB" id="10656861at2759"/>
<keyword evidence="2" id="KW-1185">Reference proteome</keyword>
<dbReference type="EMBL" id="KK852981">
    <property type="protein sequence ID" value="KDR12932.1"/>
    <property type="molecule type" value="Genomic_DNA"/>
</dbReference>